<dbReference type="Proteomes" id="UP001172082">
    <property type="component" value="Unassembled WGS sequence"/>
</dbReference>
<keyword evidence="3" id="KW-0489">Methyltransferase</keyword>
<sequence length="399" mass="45141">MIDQLLKSEVQKFIQEHEYDDPVALALQGHKFLGIPIKEAIQQIKSRQTARIKLPEWHSKPGIIFPPTLSMEQCSSELTAKFKSALVSGETLVDLTGGTGIDTFYMGQSFKRALFVERDPALCKIADHNFSILGADHIKVLSKHAAQFLQEDSPQVDWIYIDPARRDDHHGKVFKLSDCVPDVLELKEIFFKHSDNVLIKTSPMLDIKQAISQLEYVKKVFVVSVKNDCKEVLYMLKKNATSEPEIVTVNLLGEQRKQQFSFYRAAESGFQIALSAPLSFIYEPNASILKARGFNAIADAFQVNKLNINSHLYTSQKLIEDFPGRIFKCTHITRLDKKEIIKFIPEKKANVTTRNFPYSVKEIRKKTGLKDGGNTYLFATKGPDEKPVILVCEKVGFSS</sequence>
<evidence type="ECO:0000313" key="4">
    <source>
        <dbReference type="Proteomes" id="UP001172082"/>
    </source>
</evidence>
<dbReference type="InterPro" id="IPR041497">
    <property type="entry name" value="Thump-like"/>
</dbReference>
<keyword evidence="3" id="KW-0808">Transferase</keyword>
<dbReference type="GO" id="GO:0008168">
    <property type="term" value="F:methyltransferase activity"/>
    <property type="evidence" value="ECO:0007669"/>
    <property type="project" value="UniProtKB-KW"/>
</dbReference>
<evidence type="ECO:0000259" key="2">
    <source>
        <dbReference type="Pfam" id="PF22013"/>
    </source>
</evidence>
<dbReference type="Gene3D" id="3.40.50.150">
    <property type="entry name" value="Vaccinia Virus protein VP39"/>
    <property type="match status" value="1"/>
</dbReference>
<keyword evidence="4" id="KW-1185">Reference proteome</keyword>
<evidence type="ECO:0000313" key="3">
    <source>
        <dbReference type="EMBL" id="MDN5203309.1"/>
    </source>
</evidence>
<feature type="domain" description="THUMP-like" evidence="1">
    <location>
        <begin position="324"/>
        <end position="394"/>
    </location>
</feature>
<dbReference type="InterPro" id="IPR029063">
    <property type="entry name" value="SAM-dependent_MTases_sf"/>
</dbReference>
<dbReference type="SUPFAM" id="SSF53335">
    <property type="entry name" value="S-adenosyl-L-methionine-dependent methyltransferases"/>
    <property type="match status" value="1"/>
</dbReference>
<gene>
    <name evidence="3" type="ORF">QQ008_18120</name>
</gene>
<comment type="caution">
    <text evidence="3">The sequence shown here is derived from an EMBL/GenBank/DDBJ whole genome shotgun (WGS) entry which is preliminary data.</text>
</comment>
<reference evidence="3" key="1">
    <citation type="submission" date="2023-06" db="EMBL/GenBank/DDBJ databases">
        <title>Genomic of Parafulvivirga corallium.</title>
        <authorList>
            <person name="Wang G."/>
        </authorList>
    </citation>
    <scope>NUCLEOTIDE SEQUENCE</scope>
    <source>
        <strain evidence="3">BMA10</strain>
    </source>
</reference>
<dbReference type="Pfam" id="PF18096">
    <property type="entry name" value="Thump_like"/>
    <property type="match status" value="1"/>
</dbReference>
<dbReference type="RefSeq" id="WP_346753334.1">
    <property type="nucleotide sequence ID" value="NZ_JAUJEA010000007.1"/>
</dbReference>
<feature type="domain" description="PG-1098 ferredoxin-like" evidence="2">
    <location>
        <begin position="280"/>
        <end position="323"/>
    </location>
</feature>
<dbReference type="Gene3D" id="1.10.10.1110">
    <property type="entry name" value="Methyltransferase PG1098, N-terminal domain"/>
    <property type="match status" value="1"/>
</dbReference>
<proteinExistence type="predicted"/>
<organism evidence="3 4">
    <name type="scientific">Splendidivirga corallicola</name>
    <dbReference type="NCBI Taxonomy" id="3051826"/>
    <lineage>
        <taxon>Bacteria</taxon>
        <taxon>Pseudomonadati</taxon>
        <taxon>Bacteroidota</taxon>
        <taxon>Cytophagia</taxon>
        <taxon>Cytophagales</taxon>
        <taxon>Splendidivirgaceae</taxon>
        <taxon>Splendidivirga</taxon>
    </lineage>
</organism>
<dbReference type="EMBL" id="JAUJEA010000007">
    <property type="protein sequence ID" value="MDN5203309.1"/>
    <property type="molecule type" value="Genomic_DNA"/>
</dbReference>
<protein>
    <submittedName>
        <fullName evidence="3">RsmD family RNA methyltransferase</fullName>
    </submittedName>
</protein>
<dbReference type="Pfam" id="PF22013">
    <property type="entry name" value="PG_1098_Fer"/>
    <property type="match status" value="1"/>
</dbReference>
<dbReference type="InterPro" id="IPR054168">
    <property type="entry name" value="PG_1098_Fer"/>
</dbReference>
<evidence type="ECO:0000259" key="1">
    <source>
        <dbReference type="Pfam" id="PF18096"/>
    </source>
</evidence>
<accession>A0ABT8KSW9</accession>
<dbReference type="GO" id="GO:0032259">
    <property type="term" value="P:methylation"/>
    <property type="evidence" value="ECO:0007669"/>
    <property type="project" value="UniProtKB-KW"/>
</dbReference>
<name>A0ABT8KSW9_9BACT</name>